<comment type="catalytic activity">
    <reaction evidence="12">
        <text>D-ribose + ATP = D-ribose 5-phosphate + ADP + H(+)</text>
        <dbReference type="Rhea" id="RHEA:13697"/>
        <dbReference type="ChEBI" id="CHEBI:15378"/>
        <dbReference type="ChEBI" id="CHEBI:30616"/>
        <dbReference type="ChEBI" id="CHEBI:47013"/>
        <dbReference type="ChEBI" id="CHEBI:78346"/>
        <dbReference type="ChEBI" id="CHEBI:456216"/>
        <dbReference type="EC" id="2.7.1.15"/>
    </reaction>
</comment>
<feature type="active site" description="Proton acceptor" evidence="12">
    <location>
        <position position="241"/>
    </location>
</feature>
<feature type="binding site" evidence="12">
    <location>
        <position position="276"/>
    </location>
    <ligand>
        <name>K(+)</name>
        <dbReference type="ChEBI" id="CHEBI:29103"/>
    </ligand>
</feature>
<dbReference type="RefSeq" id="WP_045264677.1">
    <property type="nucleotide sequence ID" value="NZ_JYIV01000028.1"/>
</dbReference>
<evidence type="ECO:0000256" key="11">
    <source>
        <dbReference type="ARBA" id="ARBA00023277"/>
    </source>
</evidence>
<dbReference type="Pfam" id="PF00294">
    <property type="entry name" value="PfkB"/>
    <property type="match status" value="1"/>
</dbReference>
<proteinExistence type="inferred from homology"/>
<keyword evidence="5 12" id="KW-0479">Metal-binding</keyword>
<keyword evidence="11 12" id="KW-0119">Carbohydrate metabolism</keyword>
<evidence type="ECO:0000313" key="15">
    <source>
        <dbReference type="Proteomes" id="UP000033725"/>
    </source>
</evidence>
<keyword evidence="12" id="KW-0963">Cytoplasm</keyword>
<dbReference type="CDD" id="cd01174">
    <property type="entry name" value="ribokinase"/>
    <property type="match status" value="1"/>
</dbReference>
<feature type="binding site" evidence="12">
    <location>
        <position position="271"/>
    </location>
    <ligand>
        <name>K(+)</name>
        <dbReference type="ChEBI" id="CHEBI:29103"/>
    </ligand>
</feature>
<keyword evidence="10 12" id="KW-0630">Potassium</keyword>
<dbReference type="InterPro" id="IPR011611">
    <property type="entry name" value="PfkB_dom"/>
</dbReference>
<evidence type="ECO:0000256" key="7">
    <source>
        <dbReference type="ARBA" id="ARBA00022777"/>
    </source>
</evidence>
<evidence type="ECO:0000256" key="6">
    <source>
        <dbReference type="ARBA" id="ARBA00022741"/>
    </source>
</evidence>
<dbReference type="EMBL" id="JYIV01000028">
    <property type="protein sequence ID" value="KJL20662.1"/>
    <property type="molecule type" value="Genomic_DNA"/>
</dbReference>
<protein>
    <recommendedName>
        <fullName evidence="3 12">Ribokinase</fullName>
        <shortName evidence="12">RK</shortName>
        <ecNumber evidence="2 12">2.7.1.15</ecNumber>
    </recommendedName>
</protein>
<dbReference type="GO" id="GO:0005829">
    <property type="term" value="C:cytosol"/>
    <property type="evidence" value="ECO:0007669"/>
    <property type="project" value="TreeGrafter"/>
</dbReference>
<feature type="binding site" evidence="12">
    <location>
        <begin position="43"/>
        <end position="47"/>
    </location>
    <ligand>
        <name>substrate</name>
    </ligand>
</feature>
<comment type="caution">
    <text evidence="14">The sequence shown here is derived from an EMBL/GenBank/DDBJ whole genome shotgun (WGS) entry which is preliminary data.</text>
</comment>
<dbReference type="EC" id="2.7.1.15" evidence="2 12"/>
<dbReference type="PROSITE" id="PS00584">
    <property type="entry name" value="PFKB_KINASES_2"/>
    <property type="match status" value="1"/>
</dbReference>
<reference evidence="14 15" key="1">
    <citation type="submission" date="2015-02" db="EMBL/GenBank/DDBJ databases">
        <title>Draft genome sequences of ten Microbacterium spp. with emphasis on heavy metal contaminated environments.</title>
        <authorList>
            <person name="Corretto E."/>
        </authorList>
    </citation>
    <scope>NUCLEOTIDE SEQUENCE [LARGE SCALE GENOMIC DNA]</scope>
    <source>
        <strain evidence="14 15">BEL163</strain>
    </source>
</reference>
<dbReference type="Gene3D" id="3.40.1190.20">
    <property type="match status" value="1"/>
</dbReference>
<feature type="binding site" evidence="12">
    <location>
        <position position="241"/>
    </location>
    <ligand>
        <name>substrate</name>
    </ligand>
</feature>
<feature type="binding site" evidence="12">
    <location>
        <position position="280"/>
    </location>
    <ligand>
        <name>K(+)</name>
        <dbReference type="ChEBI" id="CHEBI:29103"/>
    </ligand>
</feature>
<feature type="binding site" evidence="12">
    <location>
        <position position="235"/>
    </location>
    <ligand>
        <name>K(+)</name>
        <dbReference type="ChEBI" id="CHEBI:29103"/>
    </ligand>
</feature>
<evidence type="ECO:0000256" key="5">
    <source>
        <dbReference type="ARBA" id="ARBA00022723"/>
    </source>
</evidence>
<comment type="activity regulation">
    <text evidence="12">Activated by a monovalent cation that binds near, but not in, the active site. The most likely occupant of the site in vivo is potassium. Ion binding induces a conformational change that may alter substrate affinity.</text>
</comment>
<sequence length="294" mass="29019">MSDTLTGVAVVGSANLDLVVEVSRPPLVGETLLGRAGGRFSGGKGLNQAVASARSGALTRFCAVVGADEAGDVLQQTLADAGVASVLRRSADAPTGVAHVLAFDDGDNSIIVAAGANAELDVDDAVAGIEGAAVVLAQLEVPVVSVAAALRAGRSAGALTILNAAPAHEATLGMLADVDLLVVNETECDDLGGVDRLHDAGAHIVVRTRGAGGVDLHRVGSTPVHVEAFPIDPVDTTGAGDAFCGALAAALAQGDVIEAALRRACAAGAIVAQHRGATTSALSPVSIAELVASR</sequence>
<dbReference type="InterPro" id="IPR011877">
    <property type="entry name" value="Ribokinase"/>
</dbReference>
<feature type="binding site" evidence="12">
    <location>
        <position position="237"/>
    </location>
    <ligand>
        <name>K(+)</name>
        <dbReference type="ChEBI" id="CHEBI:29103"/>
    </ligand>
</feature>
<comment type="function">
    <text evidence="12">Catalyzes the phosphorylation of ribose at O-5 in a reaction requiring ATP and magnesium. The resulting D-ribose-5-phosphate can then be used either for sythesis of nucleotides, histidine, and tryptophan, or as a component of the pentose phosphate pathway.</text>
</comment>
<name>A0A0F0KIC7_9MICO</name>
<feature type="binding site" evidence="12">
    <location>
        <position position="184"/>
    </location>
    <ligand>
        <name>ATP</name>
        <dbReference type="ChEBI" id="CHEBI:30616"/>
    </ligand>
</feature>
<dbReference type="Proteomes" id="UP000033725">
    <property type="component" value="Unassembled WGS sequence"/>
</dbReference>
<organism evidence="14 15">
    <name type="scientific">Microbacterium oxydans</name>
    <dbReference type="NCBI Taxonomy" id="82380"/>
    <lineage>
        <taxon>Bacteria</taxon>
        <taxon>Bacillati</taxon>
        <taxon>Actinomycetota</taxon>
        <taxon>Actinomycetes</taxon>
        <taxon>Micrococcales</taxon>
        <taxon>Microbacteriaceae</taxon>
        <taxon>Microbacterium</taxon>
    </lineage>
</organism>
<comment type="similarity">
    <text evidence="12">Belongs to the carbohydrate kinase PfkB family. Ribokinase subfamily.</text>
</comment>
<dbReference type="GO" id="GO:0004747">
    <property type="term" value="F:ribokinase activity"/>
    <property type="evidence" value="ECO:0007669"/>
    <property type="project" value="UniProtKB-UniRule"/>
</dbReference>
<dbReference type="AlphaFoldDB" id="A0A0F0KIC7"/>
<evidence type="ECO:0000259" key="13">
    <source>
        <dbReference type="Pfam" id="PF00294"/>
    </source>
</evidence>
<feature type="binding site" evidence="12">
    <location>
        <begin position="240"/>
        <end position="241"/>
    </location>
    <ligand>
        <name>ATP</name>
        <dbReference type="ChEBI" id="CHEBI:30616"/>
    </ligand>
</feature>
<evidence type="ECO:0000313" key="14">
    <source>
        <dbReference type="EMBL" id="KJL20662.1"/>
    </source>
</evidence>
<comment type="similarity">
    <text evidence="1">Belongs to the carbohydrate kinase pfkB family.</text>
</comment>
<dbReference type="UniPathway" id="UPA00916">
    <property type="reaction ID" value="UER00889"/>
</dbReference>
<feature type="binding site" evidence="12">
    <location>
        <position position="274"/>
    </location>
    <ligand>
        <name>K(+)</name>
        <dbReference type="ChEBI" id="CHEBI:29103"/>
    </ligand>
</feature>
<dbReference type="PROSITE" id="PS00583">
    <property type="entry name" value="PFKB_KINASES_1"/>
    <property type="match status" value="1"/>
</dbReference>
<dbReference type="PANTHER" id="PTHR10584:SF166">
    <property type="entry name" value="RIBOKINASE"/>
    <property type="match status" value="1"/>
</dbReference>
<dbReference type="HAMAP" id="MF_01987">
    <property type="entry name" value="Ribokinase"/>
    <property type="match status" value="1"/>
</dbReference>
<comment type="pathway">
    <text evidence="12">Carbohydrate metabolism; D-ribose degradation; D-ribose 5-phosphate from beta-D-ribopyranose: step 2/2.</text>
</comment>
<feature type="binding site" evidence="12">
    <location>
        <begin position="208"/>
        <end position="213"/>
    </location>
    <ligand>
        <name>ATP</name>
        <dbReference type="ChEBI" id="CHEBI:30616"/>
    </ligand>
</feature>
<keyword evidence="8 12" id="KW-0067">ATP-binding</keyword>
<keyword evidence="9 12" id="KW-0460">Magnesium</keyword>
<evidence type="ECO:0000256" key="10">
    <source>
        <dbReference type="ARBA" id="ARBA00022958"/>
    </source>
</evidence>
<dbReference type="GO" id="GO:0019303">
    <property type="term" value="P:D-ribose catabolic process"/>
    <property type="evidence" value="ECO:0007669"/>
    <property type="project" value="UniProtKB-UniRule"/>
</dbReference>
<keyword evidence="7 12" id="KW-0418">Kinase</keyword>
<feature type="binding site" evidence="12">
    <location>
        <position position="140"/>
    </location>
    <ligand>
        <name>substrate</name>
    </ligand>
</feature>
<keyword evidence="6 12" id="KW-0547">Nucleotide-binding</keyword>
<feature type="binding site" evidence="12">
    <location>
        <begin position="15"/>
        <end position="17"/>
    </location>
    <ligand>
        <name>substrate</name>
    </ligand>
</feature>
<evidence type="ECO:0000256" key="8">
    <source>
        <dbReference type="ARBA" id="ARBA00022840"/>
    </source>
</evidence>
<comment type="cofactor">
    <cofactor evidence="12">
        <name>Mg(2+)</name>
        <dbReference type="ChEBI" id="CHEBI:18420"/>
    </cofactor>
    <text evidence="12">Requires a divalent cation, most likely magnesium in vivo, as an electrophilic catalyst to aid phosphoryl group transfer. It is the chelate of the metal and the nucleotide that is the actual substrate.</text>
</comment>
<dbReference type="InterPro" id="IPR002173">
    <property type="entry name" value="Carboh/pur_kinase_PfkB_CS"/>
</dbReference>
<dbReference type="InterPro" id="IPR029056">
    <property type="entry name" value="Ribokinase-like"/>
</dbReference>
<evidence type="ECO:0000256" key="12">
    <source>
        <dbReference type="HAMAP-Rule" id="MF_01987"/>
    </source>
</evidence>
<gene>
    <name evidence="14" type="primary">rbsK_3</name>
    <name evidence="12" type="synonym">rbsK</name>
    <name evidence="14" type="ORF">RN51_02881</name>
</gene>
<comment type="subunit">
    <text evidence="12">Homodimer.</text>
</comment>
<dbReference type="PRINTS" id="PR00990">
    <property type="entry name" value="RIBOKINASE"/>
</dbReference>
<dbReference type="OrthoDB" id="9775849at2"/>
<feature type="domain" description="Carbohydrate kinase PfkB" evidence="13">
    <location>
        <begin position="7"/>
        <end position="280"/>
    </location>
</feature>
<accession>A0A0F0KIC7</accession>
<dbReference type="PANTHER" id="PTHR10584">
    <property type="entry name" value="SUGAR KINASE"/>
    <property type="match status" value="1"/>
</dbReference>
<evidence type="ECO:0000256" key="3">
    <source>
        <dbReference type="ARBA" id="ARBA00016943"/>
    </source>
</evidence>
<evidence type="ECO:0000256" key="4">
    <source>
        <dbReference type="ARBA" id="ARBA00022679"/>
    </source>
</evidence>
<dbReference type="GO" id="GO:0046872">
    <property type="term" value="F:metal ion binding"/>
    <property type="evidence" value="ECO:0007669"/>
    <property type="project" value="UniProtKB-KW"/>
</dbReference>
<evidence type="ECO:0000256" key="2">
    <source>
        <dbReference type="ARBA" id="ARBA00012035"/>
    </source>
</evidence>
<dbReference type="PATRIC" id="fig|82380.10.peg.2894"/>
<evidence type="ECO:0000256" key="1">
    <source>
        <dbReference type="ARBA" id="ARBA00005380"/>
    </source>
</evidence>
<comment type="subcellular location">
    <subcellularLocation>
        <location evidence="12">Cytoplasm</location>
    </subcellularLocation>
</comment>
<dbReference type="InterPro" id="IPR002139">
    <property type="entry name" value="Ribo/fructo_kinase"/>
</dbReference>
<dbReference type="SUPFAM" id="SSF53613">
    <property type="entry name" value="Ribokinase-like"/>
    <property type="match status" value="1"/>
</dbReference>
<evidence type="ECO:0000256" key="9">
    <source>
        <dbReference type="ARBA" id="ARBA00022842"/>
    </source>
</evidence>
<keyword evidence="4 12" id="KW-0808">Transferase</keyword>
<dbReference type="GO" id="GO:0005524">
    <property type="term" value="F:ATP binding"/>
    <property type="evidence" value="ECO:0007669"/>
    <property type="project" value="UniProtKB-UniRule"/>
</dbReference>
<comment type="caution">
    <text evidence="12">Lacks conserved residue(s) required for the propagation of feature annotation.</text>
</comment>